<keyword evidence="3" id="KW-1185">Reference proteome</keyword>
<dbReference type="AlphaFoldDB" id="A0AAQ3MPE4"/>
<protein>
    <submittedName>
        <fullName evidence="2">Uncharacterized protein</fullName>
    </submittedName>
</protein>
<dbReference type="EMBL" id="CP144691">
    <property type="protein sequence ID" value="WVY94951.1"/>
    <property type="molecule type" value="Genomic_DNA"/>
</dbReference>
<organism evidence="2 3">
    <name type="scientific">Vigna mungo</name>
    <name type="common">Black gram</name>
    <name type="synonym">Phaseolus mungo</name>
    <dbReference type="NCBI Taxonomy" id="3915"/>
    <lineage>
        <taxon>Eukaryota</taxon>
        <taxon>Viridiplantae</taxon>
        <taxon>Streptophyta</taxon>
        <taxon>Embryophyta</taxon>
        <taxon>Tracheophyta</taxon>
        <taxon>Spermatophyta</taxon>
        <taxon>Magnoliopsida</taxon>
        <taxon>eudicotyledons</taxon>
        <taxon>Gunneridae</taxon>
        <taxon>Pentapetalae</taxon>
        <taxon>rosids</taxon>
        <taxon>fabids</taxon>
        <taxon>Fabales</taxon>
        <taxon>Fabaceae</taxon>
        <taxon>Papilionoideae</taxon>
        <taxon>50 kb inversion clade</taxon>
        <taxon>NPAAA clade</taxon>
        <taxon>indigoferoid/millettioid clade</taxon>
        <taxon>Phaseoleae</taxon>
        <taxon>Vigna</taxon>
    </lineage>
</organism>
<feature type="region of interest" description="Disordered" evidence="1">
    <location>
        <begin position="1"/>
        <end position="28"/>
    </location>
</feature>
<evidence type="ECO:0000256" key="1">
    <source>
        <dbReference type="SAM" id="MobiDB-lite"/>
    </source>
</evidence>
<name>A0AAQ3MPE4_VIGMU</name>
<proteinExistence type="predicted"/>
<dbReference type="Proteomes" id="UP001374535">
    <property type="component" value="Chromosome 10"/>
</dbReference>
<reference evidence="2 3" key="1">
    <citation type="journal article" date="2023" name="Life. Sci Alliance">
        <title>Evolutionary insights into 3D genome organization and epigenetic landscape of Vigna mungo.</title>
        <authorList>
            <person name="Junaid A."/>
            <person name="Singh B."/>
            <person name="Bhatia S."/>
        </authorList>
    </citation>
    <scope>NUCLEOTIDE SEQUENCE [LARGE SCALE GENOMIC DNA]</scope>
    <source>
        <strain evidence="2">Urdbean</strain>
    </source>
</reference>
<gene>
    <name evidence="2" type="ORF">V8G54_034039</name>
</gene>
<sequence>MKETSASHKLSSHVESERGKRKVRGDFSDGGRRELFALERGTGENKKVKPRRKAMAFLYSSGLGMTVPDRHGSYLSKGKGGWIAQGMSRSVDEGWLKALSCTATLQGSSTSTPVAIGGEECSAREPRYHGLARYRKKMQKETLVVSKSEEKELRAQIRKPQHFLRATPESHRYTPIHLGCSPFLYKVGKKRIGHKKKLQFCPAPLVLPPGRRCRVLTPSLHVTDSRTRFSRINYGGDSKTFFQAMFSLFWIVVVPSRFWLRQMATPLGTNESDGLGLHLHSPFTHTLCAYHEWGPIPGSECNLELEELCSGVTLGCTSCLTIVRTPARLITRLLWRCYEGGHSSSDLWPLGSGNHPEGNVVHLRDLVKKDNLENAFKKECEDLLILLEVEVRQRAKQSLWAIYHCRAANENHENASYNVGKRIHTSSRMPRVGHQHLHLLPHCIPSEEGTFTEMFHVSDAWGNTVRLERDPRSWLLMKNFFHQWITENAEIIKLLVKVVIRVNFPRPKLASYRELEEIFLTVSFLANEVIEDIPKLLTNVRFAVPIFNLLKGIETFLNCCKSQSEK</sequence>
<evidence type="ECO:0000313" key="2">
    <source>
        <dbReference type="EMBL" id="WVY94951.1"/>
    </source>
</evidence>
<evidence type="ECO:0000313" key="3">
    <source>
        <dbReference type="Proteomes" id="UP001374535"/>
    </source>
</evidence>
<accession>A0AAQ3MPE4</accession>